<dbReference type="RefSeq" id="WP_229712711.1">
    <property type="nucleotide sequence ID" value="NZ_BMEC01000023.1"/>
</dbReference>
<dbReference type="Pfam" id="PF01420">
    <property type="entry name" value="Methylase_S"/>
    <property type="match status" value="2"/>
</dbReference>
<dbReference type="PANTHER" id="PTHR30408">
    <property type="entry name" value="TYPE-1 RESTRICTION ENZYME ECOKI SPECIFICITY PROTEIN"/>
    <property type="match status" value="1"/>
</dbReference>
<dbReference type="SUPFAM" id="SSF116734">
    <property type="entry name" value="DNA methylase specificity domain"/>
    <property type="match status" value="2"/>
</dbReference>
<name>A0ABQ1N6L9_9BACT</name>
<proteinExistence type="inferred from homology"/>
<dbReference type="CDD" id="cd17517">
    <property type="entry name" value="RMtype1_S_EcoKI_StySPI-TRD2-CR2_like"/>
    <property type="match status" value="1"/>
</dbReference>
<dbReference type="InterPro" id="IPR000055">
    <property type="entry name" value="Restrct_endonuc_typeI_TRD"/>
</dbReference>
<dbReference type="InterPro" id="IPR044946">
    <property type="entry name" value="Restrct_endonuc_typeI_TRD_sf"/>
</dbReference>
<organism evidence="5 6">
    <name type="scientific">Marivirga lumbricoides</name>
    <dbReference type="NCBI Taxonomy" id="1046115"/>
    <lineage>
        <taxon>Bacteria</taxon>
        <taxon>Pseudomonadati</taxon>
        <taxon>Bacteroidota</taxon>
        <taxon>Cytophagia</taxon>
        <taxon>Cytophagales</taxon>
        <taxon>Marivirgaceae</taxon>
        <taxon>Marivirga</taxon>
    </lineage>
</organism>
<keyword evidence="3" id="KW-0238">DNA-binding</keyword>
<evidence type="ECO:0000256" key="3">
    <source>
        <dbReference type="ARBA" id="ARBA00023125"/>
    </source>
</evidence>
<comment type="similarity">
    <text evidence="1">Belongs to the type-I restriction system S methylase family.</text>
</comment>
<dbReference type="Proteomes" id="UP000636010">
    <property type="component" value="Unassembled WGS sequence"/>
</dbReference>
<evidence type="ECO:0000259" key="4">
    <source>
        <dbReference type="Pfam" id="PF01420"/>
    </source>
</evidence>
<keyword evidence="2" id="KW-0680">Restriction system</keyword>
<dbReference type="CDD" id="cd17252">
    <property type="entry name" value="RMtype1_S_EcoKI-TRD1-CR1_like"/>
    <property type="match status" value="1"/>
</dbReference>
<feature type="domain" description="Type I restriction modification DNA specificity" evidence="4">
    <location>
        <begin position="231"/>
        <end position="420"/>
    </location>
</feature>
<reference evidence="6" key="1">
    <citation type="journal article" date="2019" name="Int. J. Syst. Evol. Microbiol.">
        <title>The Global Catalogue of Microorganisms (GCM) 10K type strain sequencing project: providing services to taxonomists for standard genome sequencing and annotation.</title>
        <authorList>
            <consortium name="The Broad Institute Genomics Platform"/>
            <consortium name="The Broad Institute Genome Sequencing Center for Infectious Disease"/>
            <person name="Wu L."/>
            <person name="Ma J."/>
        </authorList>
    </citation>
    <scope>NUCLEOTIDE SEQUENCE [LARGE SCALE GENOMIC DNA]</scope>
    <source>
        <strain evidence="6">CGMCC 1.10832</strain>
    </source>
</reference>
<evidence type="ECO:0000256" key="2">
    <source>
        <dbReference type="ARBA" id="ARBA00022747"/>
    </source>
</evidence>
<gene>
    <name evidence="5" type="ORF">GCM10011506_46200</name>
</gene>
<keyword evidence="6" id="KW-1185">Reference proteome</keyword>
<evidence type="ECO:0000256" key="1">
    <source>
        <dbReference type="ARBA" id="ARBA00010923"/>
    </source>
</evidence>
<evidence type="ECO:0000313" key="6">
    <source>
        <dbReference type="Proteomes" id="UP000636010"/>
    </source>
</evidence>
<dbReference type="InterPro" id="IPR052021">
    <property type="entry name" value="Type-I_RS_S_subunit"/>
</dbReference>
<sequence>MNDMLSNRDLSQDNKDRITVRLKDLGTLQNGISKGKDYFGEGFPFVSYGNVYNDSIQLDEIKTLANSTTEDQKQYSVQEGDVFFTRTSETIDEIGISATAQTTIPNAIFSGFVIRLRPNKRLIKKEYSKYFFKADVNRQFLSREINLVTRASLSQNTLSNLPVILPDFKEQTAIAEYLDTKTQAIDKKVNLLEKKIGYHQELRKNLINESVTQGIDKNVELQTSELGFKTPKNWLRYRLKDLGSLYSGLSGKSGDDFNQDDNPDNKGFIPFTNIANNTYLKRDHLGTVVVNEGEKQNRVRKGDIFFLMSSEGYEDIGKSAALAEDIEETYLNSFCKGYRVNPRKTNPYFLNYLMLSDYYRQLLIVEGKGFTRINLKMEKVNDFLVYIPDTLSAQDEIVKFLDAKLDTIAKIIANIQTQITTLKELRKTLINDVVTGKIKVSHE</sequence>
<dbReference type="Gene3D" id="3.90.220.20">
    <property type="entry name" value="DNA methylase specificity domains"/>
    <property type="match status" value="2"/>
</dbReference>
<dbReference type="PANTHER" id="PTHR30408:SF12">
    <property type="entry name" value="TYPE I RESTRICTION ENZYME MJAVIII SPECIFICITY SUBUNIT"/>
    <property type="match status" value="1"/>
</dbReference>
<evidence type="ECO:0000313" key="5">
    <source>
        <dbReference type="EMBL" id="GGC55310.1"/>
    </source>
</evidence>
<dbReference type="EMBL" id="BMEC01000023">
    <property type="protein sequence ID" value="GGC55310.1"/>
    <property type="molecule type" value="Genomic_DNA"/>
</dbReference>
<feature type="domain" description="Type I restriction modification DNA specificity" evidence="4">
    <location>
        <begin position="19"/>
        <end position="188"/>
    </location>
</feature>
<comment type="caution">
    <text evidence="5">The sequence shown here is derived from an EMBL/GenBank/DDBJ whole genome shotgun (WGS) entry which is preliminary data.</text>
</comment>
<protein>
    <recommendedName>
        <fullName evidence="4">Type I restriction modification DNA specificity domain-containing protein</fullName>
    </recommendedName>
</protein>
<accession>A0ABQ1N6L9</accession>